<comment type="caution">
    <text evidence="13">The sequence shown here is derived from an EMBL/GenBank/DDBJ whole genome shotgun (WGS) entry which is preliminary data.</text>
</comment>
<dbReference type="PROSITE" id="PS50003">
    <property type="entry name" value="PH_DOMAIN"/>
    <property type="match status" value="1"/>
</dbReference>
<dbReference type="PROSITE" id="PS50010">
    <property type="entry name" value="DH_2"/>
    <property type="match status" value="1"/>
</dbReference>
<feature type="compositionally biased region" description="Polar residues" evidence="9">
    <location>
        <begin position="1301"/>
        <end position="1313"/>
    </location>
</feature>
<dbReference type="CDD" id="cd00160">
    <property type="entry name" value="RhoGEF"/>
    <property type="match status" value="1"/>
</dbReference>
<feature type="compositionally biased region" description="Polar residues" evidence="9">
    <location>
        <begin position="1628"/>
        <end position="1637"/>
    </location>
</feature>
<gene>
    <name evidence="13" type="ORF">E3P99_00053</name>
</gene>
<dbReference type="Gene3D" id="3.30.40.10">
    <property type="entry name" value="Zinc/RING finger domain, C3HC4 (zinc finger)"/>
    <property type="match status" value="1"/>
</dbReference>
<evidence type="ECO:0000313" key="13">
    <source>
        <dbReference type="EMBL" id="TIA93554.1"/>
    </source>
</evidence>
<feature type="region of interest" description="Disordered" evidence="9">
    <location>
        <begin position="805"/>
        <end position="900"/>
    </location>
</feature>
<evidence type="ECO:0000256" key="4">
    <source>
        <dbReference type="ARBA" id="ARBA00022723"/>
    </source>
</evidence>
<dbReference type="InterPro" id="IPR013083">
    <property type="entry name" value="Znf_RING/FYVE/PHD"/>
</dbReference>
<dbReference type="GO" id="GO:0005856">
    <property type="term" value="C:cytoskeleton"/>
    <property type="evidence" value="ECO:0007669"/>
    <property type="project" value="UniProtKB-SubCell"/>
</dbReference>
<dbReference type="Gene3D" id="2.30.29.30">
    <property type="entry name" value="Pleckstrin-homology domain (PH domain)/Phosphotyrosine-binding domain (PTB)"/>
    <property type="match status" value="1"/>
</dbReference>
<dbReference type="SMART" id="SM00325">
    <property type="entry name" value="RhoGEF"/>
    <property type="match status" value="1"/>
</dbReference>
<evidence type="ECO:0000313" key="14">
    <source>
        <dbReference type="Proteomes" id="UP000310189"/>
    </source>
</evidence>
<feature type="compositionally biased region" description="Polar residues" evidence="9">
    <location>
        <begin position="988"/>
        <end position="1006"/>
    </location>
</feature>
<keyword evidence="14" id="KW-1185">Reference proteome</keyword>
<evidence type="ECO:0000259" key="11">
    <source>
        <dbReference type="PROSITE" id="PS50010"/>
    </source>
</evidence>
<dbReference type="InterPro" id="IPR017455">
    <property type="entry name" value="Znf_FYVE-rel"/>
</dbReference>
<feature type="compositionally biased region" description="Polar residues" evidence="9">
    <location>
        <begin position="478"/>
        <end position="507"/>
    </location>
</feature>
<feature type="compositionally biased region" description="Polar residues" evidence="9">
    <location>
        <begin position="445"/>
        <end position="458"/>
    </location>
</feature>
<evidence type="ECO:0000259" key="12">
    <source>
        <dbReference type="PROSITE" id="PS50178"/>
    </source>
</evidence>
<keyword evidence="7" id="KW-0206">Cytoskeleton</keyword>
<feature type="compositionally biased region" description="Low complexity" evidence="9">
    <location>
        <begin position="1222"/>
        <end position="1234"/>
    </location>
</feature>
<dbReference type="InterPro" id="IPR011993">
    <property type="entry name" value="PH-like_dom_sf"/>
</dbReference>
<dbReference type="GO" id="GO:0005737">
    <property type="term" value="C:cytoplasm"/>
    <property type="evidence" value="ECO:0007669"/>
    <property type="project" value="TreeGrafter"/>
</dbReference>
<feature type="domain" description="DH" evidence="11">
    <location>
        <begin position="89"/>
        <end position="333"/>
    </location>
</feature>
<feature type="compositionally biased region" description="Low complexity" evidence="9">
    <location>
        <begin position="1416"/>
        <end position="1436"/>
    </location>
</feature>
<dbReference type="Gene3D" id="1.20.900.10">
    <property type="entry name" value="Dbl homology (DH) domain"/>
    <property type="match status" value="1"/>
</dbReference>
<evidence type="ECO:0000256" key="9">
    <source>
        <dbReference type="SAM" id="MobiDB-lite"/>
    </source>
</evidence>
<organism evidence="13 14">
    <name type="scientific">Wallemia hederae</name>
    <dbReference type="NCBI Taxonomy" id="1540922"/>
    <lineage>
        <taxon>Eukaryota</taxon>
        <taxon>Fungi</taxon>
        <taxon>Dikarya</taxon>
        <taxon>Basidiomycota</taxon>
        <taxon>Wallemiomycotina</taxon>
        <taxon>Wallemiomycetes</taxon>
        <taxon>Wallemiales</taxon>
        <taxon>Wallemiaceae</taxon>
        <taxon>Wallemia</taxon>
    </lineage>
</organism>
<dbReference type="PROSITE" id="PS50178">
    <property type="entry name" value="ZF_FYVE"/>
    <property type="match status" value="1"/>
</dbReference>
<dbReference type="SUPFAM" id="SSF57903">
    <property type="entry name" value="FYVE/PHD zinc finger"/>
    <property type="match status" value="1"/>
</dbReference>
<keyword evidence="3" id="KW-0344">Guanine-nucleotide releasing factor</keyword>
<feature type="domain" description="PH" evidence="10">
    <location>
        <begin position="363"/>
        <end position="584"/>
    </location>
</feature>
<keyword evidence="6" id="KW-0862">Zinc</keyword>
<feature type="compositionally biased region" description="Polar residues" evidence="9">
    <location>
        <begin position="1121"/>
        <end position="1134"/>
    </location>
</feature>
<dbReference type="SUPFAM" id="SSF50729">
    <property type="entry name" value="PH domain-like"/>
    <property type="match status" value="1"/>
</dbReference>
<dbReference type="InterPro" id="IPR035899">
    <property type="entry name" value="DBL_dom_sf"/>
</dbReference>
<protein>
    <recommendedName>
        <fullName evidence="15">1-phosphatidylinositol-3-phosphate 5-kinase</fullName>
    </recommendedName>
</protein>
<dbReference type="PANTHER" id="PTHR12673:SF270">
    <property type="entry name" value="FYVE-TYPE DOMAIN-CONTAINING PROTEIN"/>
    <property type="match status" value="1"/>
</dbReference>
<dbReference type="GO" id="GO:0005085">
    <property type="term" value="F:guanyl-nucleotide exchange factor activity"/>
    <property type="evidence" value="ECO:0007669"/>
    <property type="project" value="UniProtKB-KW"/>
</dbReference>
<dbReference type="EMBL" id="SPNW01000001">
    <property type="protein sequence ID" value="TIA93554.1"/>
    <property type="molecule type" value="Genomic_DNA"/>
</dbReference>
<accession>A0A4T0G0A2</accession>
<feature type="compositionally biased region" description="Low complexity" evidence="9">
    <location>
        <begin position="1242"/>
        <end position="1256"/>
    </location>
</feature>
<evidence type="ECO:0000256" key="3">
    <source>
        <dbReference type="ARBA" id="ARBA00022658"/>
    </source>
</evidence>
<feature type="compositionally biased region" description="Polar residues" evidence="9">
    <location>
        <begin position="1667"/>
        <end position="1677"/>
    </location>
</feature>
<feature type="compositionally biased region" description="Low complexity" evidence="9">
    <location>
        <begin position="1318"/>
        <end position="1330"/>
    </location>
</feature>
<sequence>MERWDTTPSSSSRPLPPSNVYSRIYIPSQYKSKNRISSCSTRSFESLPEGEQASFKPHQYSFPSQPHKHPRRHSGQGKYTSYKKERVEKRWRAILELLETERSYVKDLDLIWNYFVQPLKQSGDEILLSQLFPHFQHILNTNKELLRSLECAVLPGLPPIPAQTTTVTNPTTVTTFNSMNTSTTVAEATQPSSPSAASPNSHNHRDNYLRTRANIQLAPTLLNLVPFLKLYTPFIRNFENSQRQLNTLQRAKPEFSSFIRNAQYTIVETGQGGSEWTRLGINSKLLAIVQRVPRYKLLLSQILKYTDETSEEYENLQRALKLVSDVANTFETHIAQYQHTMSLLTLQKSILGLPFPIVAPGRTHVKSGWLVKIGRKREEVKAFFLLNDCLIYASPTSSSVGSVMGDLVSVVNPTSPPTTPSIMEFKNSPFGNAPLRSGSKHNSSHRLSTLGIPTTNPAVTAEKAHSKSVNKRGHKHSSSLPSNVLTQPPSLSASMTSEDDTASSISTPPARLVGPIDITTLNQAFTFNRKLDLEDVTVVAIDNDYPQLHGRTIQIISSEKSFSIYAESEEERNSWLNAIRSTKDDYLSAFRTLKIDDSQFPLDPDSYIRRRGNSTNTTMKSTLKSPALSFSTPFSGHSTPTGKADDQNTSHRLRRRSVHAYAEVPASHSKARTRERTRSAFTGDISAAAAATAIVNGLRWNKQERARQDLKPRRQSLTASSSLMPETKLRVLEHYAAPVWVPDNKTLVCMSCSEPFNWMRRKHHCRMCGHVVCHECSTRNFLIVNETGEHQLSRACDDCYDTAFPSSSGGEETEEEIVDDNATTPGKRRDEDSEEMLPSTRSTSSTSLNGIMLNQSTTIEGSRREPSLTRSSYATSSSSIASACPTSAPSSPPTTAVNGHNVLYSPPKPQSPKLQPSMNMGNSVYLTPSQDHRTHGLEGLGATMNSAFNPSHSVRRKTRRGKKKPRRAAHHNAQSPAKLSQKMKLVPSSGQSMPNPFQQQPEAQRSQFRFRGGGILNLASLGSGDFIKKKTPDADRAASETSDKKSTEQKIPSPAEARKDSLNKVPATAPKSATSGPNQTPSEDEDKTKRNDQGLKEKGRAGNDAQSYSSGASNGEPVQRTGGSAQTKSTGDTTPSSGKKPSSSKGPPSSSSRKTAQKPTTLRPPPSAGPSILAKPNSKESQSVDPSKLVRFNEPPTSAPAPASTGKLAGATSTRPTSMIGAARAAARARASAPTPAPEPSLAPESSPARAPASTSNTPEAGKQADTTSTRPTSMIGAARAAARARASASEPAPAPESPEVSKQSEATSTRPTSMIGAARAAARARASAATPAPDSQTPEPAPKPKSASTSKVSEAGKEAAATSTRPTSMIGAARAAARARASASTPTPEPAAPESAEVSKPPEATNTRPTSMIGAARAAARARASATPTSAPEPAEVSKSAAATTTRPTSMIGAARAAARARASSKDADKPTSTSSRNAPAKTATDKLRSSSAESRPAIPTETKLRKPDSGTSSAQGSKVAAEKPSSRSSKSRPTNMIAAGKPPKRSLRHQADETAPPAAKITPPPSDHDKGETSALTDSARKRLRQSKDAKDGVYTEILGNSSDPHYFKALKSNQLLDKSDHTYNPGHSTVGSSRGTKRKSERLSSGARGSGKKETRQVARRVSRTSLTPMSDESLSPPPAKKPATAQELADFDRRASNIFIRLPESFA</sequence>
<evidence type="ECO:0000256" key="7">
    <source>
        <dbReference type="ARBA" id="ARBA00023212"/>
    </source>
</evidence>
<comment type="subcellular location">
    <subcellularLocation>
        <location evidence="1">Cytoplasm</location>
        <location evidence="1">Cytoskeleton</location>
    </subcellularLocation>
</comment>
<evidence type="ECO:0000259" key="10">
    <source>
        <dbReference type="PROSITE" id="PS50003"/>
    </source>
</evidence>
<reference evidence="13 14" key="1">
    <citation type="submission" date="2019-03" db="EMBL/GenBank/DDBJ databases">
        <title>Sequencing 23 genomes of Wallemia ichthyophaga.</title>
        <authorList>
            <person name="Gostincar C."/>
        </authorList>
    </citation>
    <scope>NUCLEOTIDE SEQUENCE [LARGE SCALE GENOMIC DNA]</scope>
    <source>
        <strain evidence="13 14">EXF-5753</strain>
    </source>
</reference>
<evidence type="ECO:0000256" key="6">
    <source>
        <dbReference type="ARBA" id="ARBA00022833"/>
    </source>
</evidence>
<dbReference type="Proteomes" id="UP000310189">
    <property type="component" value="Unassembled WGS sequence"/>
</dbReference>
<feature type="compositionally biased region" description="Basic residues" evidence="9">
    <location>
        <begin position="466"/>
        <end position="477"/>
    </location>
</feature>
<dbReference type="InterPro" id="IPR000306">
    <property type="entry name" value="Znf_FYVE"/>
</dbReference>
<dbReference type="SUPFAM" id="SSF48065">
    <property type="entry name" value="DBL homology domain (DH-domain)"/>
    <property type="match status" value="1"/>
</dbReference>
<feature type="compositionally biased region" description="Low complexity" evidence="9">
    <location>
        <begin position="1278"/>
        <end position="1292"/>
    </location>
</feature>
<keyword evidence="4" id="KW-0479">Metal-binding</keyword>
<dbReference type="OrthoDB" id="660555at2759"/>
<feature type="compositionally biased region" description="Polar residues" evidence="9">
    <location>
        <begin position="613"/>
        <end position="641"/>
    </location>
</feature>
<dbReference type="SMART" id="SM00064">
    <property type="entry name" value="FYVE"/>
    <property type="match status" value="1"/>
</dbReference>
<feature type="compositionally biased region" description="Low complexity" evidence="9">
    <location>
        <begin position="1373"/>
        <end position="1405"/>
    </location>
</feature>
<evidence type="ECO:0000256" key="1">
    <source>
        <dbReference type="ARBA" id="ARBA00004245"/>
    </source>
</evidence>
<feature type="compositionally biased region" description="Basic and acidic residues" evidence="9">
    <location>
        <begin position="1086"/>
        <end position="1101"/>
    </location>
</feature>
<evidence type="ECO:0000256" key="2">
    <source>
        <dbReference type="ARBA" id="ARBA00022490"/>
    </source>
</evidence>
<evidence type="ECO:0008006" key="15">
    <source>
        <dbReference type="Google" id="ProtNLM"/>
    </source>
</evidence>
<dbReference type="GO" id="GO:0008270">
    <property type="term" value="F:zinc ion binding"/>
    <property type="evidence" value="ECO:0007669"/>
    <property type="project" value="UniProtKB-KW"/>
</dbReference>
<dbReference type="SMART" id="SM00233">
    <property type="entry name" value="PH"/>
    <property type="match status" value="1"/>
</dbReference>
<evidence type="ECO:0000256" key="8">
    <source>
        <dbReference type="PROSITE-ProRule" id="PRU00091"/>
    </source>
</evidence>
<evidence type="ECO:0000256" key="5">
    <source>
        <dbReference type="ARBA" id="ARBA00022771"/>
    </source>
</evidence>
<keyword evidence="2" id="KW-0963">Cytoplasm</keyword>
<feature type="compositionally biased region" description="Basic residues" evidence="9">
    <location>
        <begin position="953"/>
        <end position="970"/>
    </location>
</feature>
<feature type="region of interest" description="Disordered" evidence="9">
    <location>
        <begin position="610"/>
        <end position="651"/>
    </location>
</feature>
<dbReference type="Pfam" id="PF01363">
    <property type="entry name" value="FYVE"/>
    <property type="match status" value="1"/>
</dbReference>
<dbReference type="PANTHER" id="PTHR12673">
    <property type="entry name" value="FACIOGENITAL DYSPLASIA PROTEIN"/>
    <property type="match status" value="1"/>
</dbReference>
<name>A0A4T0G0A2_9BASI</name>
<feature type="compositionally biased region" description="Basic residues" evidence="9">
    <location>
        <begin position="66"/>
        <end position="75"/>
    </location>
</feature>
<feature type="compositionally biased region" description="Polar residues" evidence="9">
    <location>
        <begin position="943"/>
        <end position="952"/>
    </location>
</feature>
<dbReference type="Pfam" id="PF00621">
    <property type="entry name" value="RhoGEF"/>
    <property type="match status" value="1"/>
</dbReference>
<feature type="region of interest" description="Disordered" evidence="9">
    <location>
        <begin position="1019"/>
        <end position="1690"/>
    </location>
</feature>
<proteinExistence type="predicted"/>
<feature type="domain" description="FYVE-type" evidence="12">
    <location>
        <begin position="743"/>
        <end position="804"/>
    </location>
</feature>
<dbReference type="InterPro" id="IPR011011">
    <property type="entry name" value="Znf_FYVE_PHD"/>
</dbReference>
<dbReference type="InterPro" id="IPR051092">
    <property type="entry name" value="FYVE_RhoGEF_PH"/>
</dbReference>
<feature type="compositionally biased region" description="Low complexity" evidence="9">
    <location>
        <begin position="868"/>
        <end position="896"/>
    </location>
</feature>
<feature type="compositionally biased region" description="Polar residues" evidence="9">
    <location>
        <begin position="1071"/>
        <end position="1081"/>
    </location>
</feature>
<keyword evidence="5 8" id="KW-0863">Zinc-finger</keyword>
<dbReference type="InterPro" id="IPR001849">
    <property type="entry name" value="PH_domain"/>
</dbReference>
<feature type="region of interest" description="Disordered" evidence="9">
    <location>
        <begin position="942"/>
        <end position="1006"/>
    </location>
</feature>
<feature type="compositionally biased region" description="Basic and acidic residues" evidence="9">
    <location>
        <begin position="1026"/>
        <end position="1048"/>
    </location>
</feature>
<feature type="region of interest" description="Disordered" evidence="9">
    <location>
        <begin position="417"/>
        <end position="510"/>
    </location>
</feature>
<feature type="compositionally biased region" description="Low complexity" evidence="9">
    <location>
        <begin position="1135"/>
        <end position="1152"/>
    </location>
</feature>
<feature type="region of interest" description="Disordered" evidence="9">
    <location>
        <begin position="55"/>
        <end position="80"/>
    </location>
</feature>
<feature type="compositionally biased region" description="Polar residues" evidence="9">
    <location>
        <begin position="1104"/>
        <end position="1113"/>
    </location>
</feature>
<feature type="compositionally biased region" description="Polar residues" evidence="9">
    <location>
        <begin position="848"/>
        <end position="860"/>
    </location>
</feature>
<dbReference type="InterPro" id="IPR000219">
    <property type="entry name" value="DH_dom"/>
</dbReference>